<feature type="chain" id="PRO_5042185631" description="Extracellular matrix protein" evidence="2">
    <location>
        <begin position="18"/>
        <end position="203"/>
    </location>
</feature>
<reference evidence="3" key="1">
    <citation type="submission" date="2023-02" db="EMBL/GenBank/DDBJ databases">
        <authorList>
            <person name="Palmer J.M."/>
        </authorList>
    </citation>
    <scope>NUCLEOTIDE SEQUENCE</scope>
    <source>
        <strain evidence="3">FW57</strain>
    </source>
</reference>
<keyword evidence="4" id="KW-1185">Reference proteome</keyword>
<accession>A0AAD4F3I1</accession>
<dbReference type="EMBL" id="JAHCVI010000001">
    <property type="protein sequence ID" value="KAG7292497.1"/>
    <property type="molecule type" value="Genomic_DNA"/>
</dbReference>
<protein>
    <recommendedName>
        <fullName evidence="5">Extracellular matrix protein</fullName>
    </recommendedName>
</protein>
<gene>
    <name evidence="3" type="ORF">NEMBOFW57_002532</name>
</gene>
<dbReference type="PANTHER" id="PTHR40633:SF1">
    <property type="entry name" value="GPI ANCHORED SERINE-THREONINE RICH PROTEIN (AFU_ORTHOLOGUE AFUA_1G03630)"/>
    <property type="match status" value="1"/>
</dbReference>
<evidence type="ECO:0008006" key="5">
    <source>
        <dbReference type="Google" id="ProtNLM"/>
    </source>
</evidence>
<dbReference type="Proteomes" id="UP001197093">
    <property type="component" value="Unassembled WGS sequence"/>
</dbReference>
<name>A0AAD4F3I1_9PEZI</name>
<evidence type="ECO:0000313" key="3">
    <source>
        <dbReference type="EMBL" id="KAG7292497.1"/>
    </source>
</evidence>
<dbReference type="InterPro" id="IPR052982">
    <property type="entry name" value="SRP1/TIP1-like"/>
</dbReference>
<feature type="signal peptide" evidence="2">
    <location>
        <begin position="1"/>
        <end position="17"/>
    </location>
</feature>
<feature type="compositionally biased region" description="Polar residues" evidence="1">
    <location>
        <begin position="98"/>
        <end position="111"/>
    </location>
</feature>
<organism evidence="3 4">
    <name type="scientific">Staphylotrichum longicolle</name>
    <dbReference type="NCBI Taxonomy" id="669026"/>
    <lineage>
        <taxon>Eukaryota</taxon>
        <taxon>Fungi</taxon>
        <taxon>Dikarya</taxon>
        <taxon>Ascomycota</taxon>
        <taxon>Pezizomycotina</taxon>
        <taxon>Sordariomycetes</taxon>
        <taxon>Sordariomycetidae</taxon>
        <taxon>Sordariales</taxon>
        <taxon>Chaetomiaceae</taxon>
        <taxon>Staphylotrichum</taxon>
    </lineage>
</organism>
<dbReference type="PANTHER" id="PTHR40633">
    <property type="entry name" value="MATRIX PROTEIN, PUTATIVE (AFU_ORTHOLOGUE AFUA_8G05410)-RELATED"/>
    <property type="match status" value="1"/>
</dbReference>
<dbReference type="AlphaFoldDB" id="A0AAD4F3I1"/>
<evidence type="ECO:0000256" key="2">
    <source>
        <dbReference type="SAM" id="SignalP"/>
    </source>
</evidence>
<evidence type="ECO:0000256" key="1">
    <source>
        <dbReference type="SAM" id="MobiDB-lite"/>
    </source>
</evidence>
<keyword evidence="2" id="KW-0732">Signal</keyword>
<evidence type="ECO:0000313" key="4">
    <source>
        <dbReference type="Proteomes" id="UP001197093"/>
    </source>
</evidence>
<proteinExistence type="predicted"/>
<feature type="region of interest" description="Disordered" evidence="1">
    <location>
        <begin position="98"/>
        <end position="182"/>
    </location>
</feature>
<feature type="compositionally biased region" description="Low complexity" evidence="1">
    <location>
        <begin position="112"/>
        <end position="175"/>
    </location>
</feature>
<sequence length="203" mass="21005">MKFSITAVLAFAAAALAKPVLLNSNYQIAEDTPFTLKWNNAQGPVTITLMTGADKNNLKKVSDLATDVTANEYTITLTDLPSGTYAIRITDSTSEPNYSPQFQYVGTGTLPSSTSSASSSVTRTSSTSASSTASSSTSHESSSTSSSASTTSSSFTTTTTSSPSTTTRAATQTTAPVNSNNGQRFASPLAFVLVTVAALVFFN</sequence>
<comment type="caution">
    <text evidence="3">The sequence shown here is derived from an EMBL/GenBank/DDBJ whole genome shotgun (WGS) entry which is preliminary data.</text>
</comment>